<evidence type="ECO:0000313" key="8">
    <source>
        <dbReference type="Proteomes" id="UP000075260"/>
    </source>
</evidence>
<dbReference type="RefSeq" id="WP_061610044.1">
    <property type="nucleotide sequence ID" value="NZ_JEMA01000680.1"/>
</dbReference>
<feature type="domain" description="Nitroreductase" evidence="6">
    <location>
        <begin position="34"/>
        <end position="188"/>
    </location>
</feature>
<dbReference type="Gene3D" id="3.40.109.10">
    <property type="entry name" value="NADH Oxidase"/>
    <property type="match status" value="1"/>
</dbReference>
<reference evidence="7 8" key="1">
    <citation type="submission" date="2014-02" db="EMBL/GenBank/DDBJ databases">
        <title>The small core and large imbalanced accessory genome model reveals a collaborative survival strategy of Sorangium cellulosum strains in nature.</title>
        <authorList>
            <person name="Han K."/>
            <person name="Peng R."/>
            <person name="Blom J."/>
            <person name="Li Y.-Z."/>
        </authorList>
    </citation>
    <scope>NUCLEOTIDE SEQUENCE [LARGE SCALE GENOMIC DNA]</scope>
    <source>
        <strain evidence="7 8">So0008-312</strain>
    </source>
</reference>
<comment type="similarity">
    <text evidence="1 5">Belongs to the flavin oxidoreductase frp family.</text>
</comment>
<dbReference type="OrthoDB" id="3181400at2"/>
<sequence>MSNRALEHFGERYGGEGAAPRFEQWNAVIESLLGHRSVRRYAQEPLPEGALELLVAAAQSAPSSSNLQLWSVLSVQDAERRRRLAELAGGQAHVRDCGLFLVWLADLRRIGDLARHRGVGHEGLEHLEMFVMAVVDAALAAQNALVAAESIGLGTVYIGALRNHPEAVAAELGLPPQVFAAFGLCVGWPDPSTPTIIKPRLPQEVVLHHEQYGAFERSVGALEGYDRLMERFYAKERMGVQGSWSRHSAARVASADALRGRDRLRAALASMGFGLR</sequence>
<gene>
    <name evidence="7" type="ORF">BE15_31265</name>
</gene>
<dbReference type="EMBL" id="JEMA01000680">
    <property type="protein sequence ID" value="KYF67151.1"/>
    <property type="molecule type" value="Genomic_DNA"/>
</dbReference>
<dbReference type="GO" id="GO:0016491">
    <property type="term" value="F:oxidoreductase activity"/>
    <property type="evidence" value="ECO:0007669"/>
    <property type="project" value="UniProtKB-UniRule"/>
</dbReference>
<keyword evidence="3 5" id="KW-0288">FMN</keyword>
<dbReference type="PANTHER" id="PTHR43425">
    <property type="entry name" value="OXYGEN-INSENSITIVE NADPH NITROREDUCTASE"/>
    <property type="match status" value="1"/>
</dbReference>
<dbReference type="Pfam" id="PF00881">
    <property type="entry name" value="Nitroreductase"/>
    <property type="match status" value="1"/>
</dbReference>
<evidence type="ECO:0000256" key="3">
    <source>
        <dbReference type="ARBA" id="ARBA00022643"/>
    </source>
</evidence>
<accession>A0A150QGT8</accession>
<protein>
    <submittedName>
        <fullName evidence="7">NADPH-dependent oxidoreductase</fullName>
    </submittedName>
</protein>
<evidence type="ECO:0000313" key="7">
    <source>
        <dbReference type="EMBL" id="KYF67151.1"/>
    </source>
</evidence>
<dbReference type="PANTHER" id="PTHR43425:SF2">
    <property type="entry name" value="OXYGEN-INSENSITIVE NADPH NITROREDUCTASE"/>
    <property type="match status" value="1"/>
</dbReference>
<keyword evidence="2 5" id="KW-0285">Flavoprotein</keyword>
<evidence type="ECO:0000256" key="2">
    <source>
        <dbReference type="ARBA" id="ARBA00022630"/>
    </source>
</evidence>
<organism evidence="7 8">
    <name type="scientific">Sorangium cellulosum</name>
    <name type="common">Polyangium cellulosum</name>
    <dbReference type="NCBI Taxonomy" id="56"/>
    <lineage>
        <taxon>Bacteria</taxon>
        <taxon>Pseudomonadati</taxon>
        <taxon>Myxococcota</taxon>
        <taxon>Polyangia</taxon>
        <taxon>Polyangiales</taxon>
        <taxon>Polyangiaceae</taxon>
        <taxon>Sorangium</taxon>
    </lineage>
</organism>
<keyword evidence="5" id="KW-0521">NADP</keyword>
<dbReference type="AlphaFoldDB" id="A0A150QGT8"/>
<dbReference type="InterPro" id="IPR016446">
    <property type="entry name" value="Flavin_OxRdtase_Frp"/>
</dbReference>
<evidence type="ECO:0000259" key="6">
    <source>
        <dbReference type="Pfam" id="PF00881"/>
    </source>
</evidence>
<evidence type="ECO:0000256" key="1">
    <source>
        <dbReference type="ARBA" id="ARBA00008366"/>
    </source>
</evidence>
<comment type="caution">
    <text evidence="7">The sequence shown here is derived from an EMBL/GenBank/DDBJ whole genome shotgun (WGS) entry which is preliminary data.</text>
</comment>
<dbReference type="Proteomes" id="UP000075260">
    <property type="component" value="Unassembled WGS sequence"/>
</dbReference>
<evidence type="ECO:0000256" key="4">
    <source>
        <dbReference type="ARBA" id="ARBA00023002"/>
    </source>
</evidence>
<dbReference type="PIRSF" id="PIRSF005426">
    <property type="entry name" value="Frp"/>
    <property type="match status" value="1"/>
</dbReference>
<evidence type="ECO:0000256" key="5">
    <source>
        <dbReference type="PIRNR" id="PIRNR005426"/>
    </source>
</evidence>
<keyword evidence="4 5" id="KW-0560">Oxidoreductase</keyword>
<name>A0A150QGT8_SORCE</name>
<dbReference type="InterPro" id="IPR029479">
    <property type="entry name" value="Nitroreductase"/>
</dbReference>
<dbReference type="SUPFAM" id="SSF55469">
    <property type="entry name" value="FMN-dependent nitroreductase-like"/>
    <property type="match status" value="1"/>
</dbReference>
<dbReference type="CDD" id="cd02146">
    <property type="entry name" value="NfsA-like"/>
    <property type="match status" value="1"/>
</dbReference>
<dbReference type="InterPro" id="IPR000415">
    <property type="entry name" value="Nitroreductase-like"/>
</dbReference>
<proteinExistence type="inferred from homology"/>